<dbReference type="WBParaSite" id="PTRK_0000190200.1">
    <property type="protein sequence ID" value="PTRK_0000190200.1"/>
    <property type="gene ID" value="PTRK_0000190200"/>
</dbReference>
<dbReference type="GO" id="GO:0031072">
    <property type="term" value="F:heat shock protein binding"/>
    <property type="evidence" value="ECO:0007669"/>
    <property type="project" value="TreeGrafter"/>
</dbReference>
<dbReference type="SUPFAM" id="SSF46565">
    <property type="entry name" value="Chaperone J-domain"/>
    <property type="match status" value="1"/>
</dbReference>
<dbReference type="STRING" id="131310.A0A0N4Z4I4"/>
<accession>A0A0N4Z4I4</accession>
<dbReference type="Pfam" id="PF23302">
    <property type="entry name" value="HTH_DNAJC9"/>
    <property type="match status" value="1"/>
</dbReference>
<evidence type="ECO:0000259" key="1">
    <source>
        <dbReference type="PROSITE" id="PS50076"/>
    </source>
</evidence>
<reference evidence="3" key="1">
    <citation type="submission" date="2017-02" db="UniProtKB">
        <authorList>
            <consortium name="WormBaseParasite"/>
        </authorList>
    </citation>
    <scope>IDENTIFICATION</scope>
</reference>
<dbReference type="PROSITE" id="PS50076">
    <property type="entry name" value="DNAJ_2"/>
    <property type="match status" value="1"/>
</dbReference>
<evidence type="ECO:0000313" key="2">
    <source>
        <dbReference type="Proteomes" id="UP000038045"/>
    </source>
</evidence>
<dbReference type="Proteomes" id="UP000038045">
    <property type="component" value="Unplaced"/>
</dbReference>
<dbReference type="Gene3D" id="1.10.287.110">
    <property type="entry name" value="DnaJ domain"/>
    <property type="match status" value="1"/>
</dbReference>
<dbReference type="GO" id="GO:0005634">
    <property type="term" value="C:nucleus"/>
    <property type="evidence" value="ECO:0007669"/>
    <property type="project" value="TreeGrafter"/>
</dbReference>
<sequence>MGLKEDCEKFFKTSDLYTILGLDSENKDTLTTQDIKKGYYKKSLLYHPDKFLNSDEKDKCEATSKFQIISKIWSILGNEEERKIYDETGGVGEDEDLKDWYEVWRKQFKPVTLKDIEEFLKTYTNSKEEEEDLIKAYEKCKGDLYKMLEYVYNYDVDNVGDLMNRINQMIDDKKIEKYPKWKPLTKAQIKKLKSRKEREAEESGLALKDLLKNEEGSNLEEMILARGRKRDSDFLKAIEDKYCQPKTKKKKRT</sequence>
<dbReference type="CDD" id="cd06257">
    <property type="entry name" value="DnaJ"/>
    <property type="match status" value="1"/>
</dbReference>
<dbReference type="AlphaFoldDB" id="A0A0N4Z4I4"/>
<dbReference type="PANTHER" id="PTHR44144">
    <property type="entry name" value="DNAJ HOMOLOG SUBFAMILY C MEMBER 9"/>
    <property type="match status" value="1"/>
</dbReference>
<dbReference type="InterPro" id="IPR056453">
    <property type="entry name" value="HTH_DNAJC9"/>
</dbReference>
<dbReference type="InterPro" id="IPR018253">
    <property type="entry name" value="DnaJ_domain_CS"/>
</dbReference>
<protein>
    <submittedName>
        <fullName evidence="3">J domain-containing protein</fullName>
    </submittedName>
</protein>
<proteinExistence type="predicted"/>
<evidence type="ECO:0000313" key="3">
    <source>
        <dbReference type="WBParaSite" id="PTRK_0000190200.1"/>
    </source>
</evidence>
<dbReference type="PANTHER" id="PTHR44144:SF1">
    <property type="entry name" value="DNAJ HOMOLOG SUBFAMILY C MEMBER 9"/>
    <property type="match status" value="1"/>
</dbReference>
<dbReference type="Pfam" id="PF00226">
    <property type="entry name" value="DnaJ"/>
    <property type="match status" value="1"/>
</dbReference>
<dbReference type="InterPro" id="IPR052594">
    <property type="entry name" value="J_domain-containing_protein"/>
</dbReference>
<keyword evidence="2" id="KW-1185">Reference proteome</keyword>
<dbReference type="InterPro" id="IPR036869">
    <property type="entry name" value="J_dom_sf"/>
</dbReference>
<organism evidence="2 3">
    <name type="scientific">Parastrongyloides trichosuri</name>
    <name type="common">Possum-specific nematode worm</name>
    <dbReference type="NCBI Taxonomy" id="131310"/>
    <lineage>
        <taxon>Eukaryota</taxon>
        <taxon>Metazoa</taxon>
        <taxon>Ecdysozoa</taxon>
        <taxon>Nematoda</taxon>
        <taxon>Chromadorea</taxon>
        <taxon>Rhabditida</taxon>
        <taxon>Tylenchina</taxon>
        <taxon>Panagrolaimomorpha</taxon>
        <taxon>Strongyloidoidea</taxon>
        <taxon>Strongyloididae</taxon>
        <taxon>Parastrongyloides</taxon>
    </lineage>
</organism>
<feature type="domain" description="J" evidence="1">
    <location>
        <begin position="15"/>
        <end position="89"/>
    </location>
</feature>
<dbReference type="SMART" id="SM00271">
    <property type="entry name" value="DnaJ"/>
    <property type="match status" value="1"/>
</dbReference>
<dbReference type="GO" id="GO:0005737">
    <property type="term" value="C:cytoplasm"/>
    <property type="evidence" value="ECO:0007669"/>
    <property type="project" value="TreeGrafter"/>
</dbReference>
<name>A0A0N4Z4I4_PARTI</name>
<dbReference type="InterPro" id="IPR001623">
    <property type="entry name" value="DnaJ_domain"/>
</dbReference>
<dbReference type="PROSITE" id="PS00636">
    <property type="entry name" value="DNAJ_1"/>
    <property type="match status" value="1"/>
</dbReference>